<dbReference type="PANTHER" id="PTHR44688">
    <property type="entry name" value="DNA-BINDING TRANSCRIPTIONAL ACTIVATOR DEVR_DOSR"/>
    <property type="match status" value="1"/>
</dbReference>
<keyword evidence="3" id="KW-0804">Transcription</keyword>
<dbReference type="InterPro" id="IPR041617">
    <property type="entry name" value="TPR_MalT"/>
</dbReference>
<dbReference type="CDD" id="cd06170">
    <property type="entry name" value="LuxR_C_like"/>
    <property type="match status" value="1"/>
</dbReference>
<dbReference type="InterPro" id="IPR000792">
    <property type="entry name" value="Tscrpt_reg_LuxR_C"/>
</dbReference>
<gene>
    <name evidence="5" type="ORF">QNJ86_07825</name>
</gene>
<keyword evidence="6" id="KW-1185">Reference proteome</keyword>
<evidence type="ECO:0000256" key="2">
    <source>
        <dbReference type="ARBA" id="ARBA00023125"/>
    </source>
</evidence>
<evidence type="ECO:0000256" key="1">
    <source>
        <dbReference type="ARBA" id="ARBA00023015"/>
    </source>
</evidence>
<dbReference type="EMBL" id="JASJEU010000014">
    <property type="protein sequence ID" value="MDJ1650707.1"/>
    <property type="molecule type" value="Genomic_DNA"/>
</dbReference>
<dbReference type="PRINTS" id="PR00038">
    <property type="entry name" value="HTHLUXR"/>
</dbReference>
<dbReference type="Gene3D" id="1.25.40.10">
    <property type="entry name" value="Tetratricopeptide repeat domain"/>
    <property type="match status" value="1"/>
</dbReference>
<dbReference type="PANTHER" id="PTHR44688:SF16">
    <property type="entry name" value="DNA-BINDING TRANSCRIPTIONAL ACTIVATOR DEVR_DOSR"/>
    <property type="match status" value="1"/>
</dbReference>
<dbReference type="SMART" id="SM00421">
    <property type="entry name" value="HTH_LUXR"/>
    <property type="match status" value="1"/>
</dbReference>
<protein>
    <submittedName>
        <fullName evidence="5">LuxR C-terminal-related transcriptional regulator</fullName>
    </submittedName>
</protein>
<name>A0ABT7DMT8_9ACTN</name>
<dbReference type="SUPFAM" id="SSF48452">
    <property type="entry name" value="TPR-like"/>
    <property type="match status" value="1"/>
</dbReference>
<keyword evidence="2" id="KW-0238">DNA-binding</keyword>
<accession>A0ABT7DMT8</accession>
<dbReference type="InterPro" id="IPR011990">
    <property type="entry name" value="TPR-like_helical_dom_sf"/>
</dbReference>
<sequence>MVTSPEKELLNSIVRAKLTPPILPTGYVCREQVFEKLDVFARQKLTLISAPPGYGKTALLVNFTQRKVAEGCLVSWLTVDAEDADLARFWRHVAAALACFGQEVSTQVVPLMAAAWQEKGAELDENAVVEIGNALFDSLPAGKACYLLVDDYGSAEHRGLDERLLKLCASAPSDFHVVLASSAFSWALQTDVYRLGYGYLGTEDLSLTLREARCMADAMCDEPPSDEALARAHELVEGWPQGIKLAARTLSGARTADEVRIDGGLLNVRRYFEAQVARLVTGDVLSFLFEMSVLETFSRPLCEAVFGAGSTQALLDEIIRRNLFVVPCDEEGMWFRFNRLFADWLRNELLQLRREEVRERCSRASEWFHDYGMKDEAAKYLLLASDFDYVANLTEATCSLSRQDKRIPYLLWLCRIPSAEFADSPLLCMLSAWSCITNARVADAQTWIARFECSMAEPEHAGSLDASIVEFSSKCLTMKCIAMEGDGKEALARCDELLNSGYEIKPSLMSMIYQSLGESYERIGDMAQAQEIYLQAQASASVDATMHQLLFNSFNFAEVQHCFGELDEARESCEKLLQTCPADFALYGAICALLARVLLERNERDRAAVLVERSLNRTSHYRHIDMYLEAKIAQAGSLAAAGSLSEAYEAIVEGILHGEQKDVPRAVLLLAYFQQAEIAARRKNLRDLLVIERKFAARVHDEDVHSQLLLSFVRALAARQAGDVAAALETLDALVARARENRYVCIVVKALVVQAVVLAEQGDESHAYASLGELLGLASRFGFVRSLLDAGEPMRDLLRNYSTTRKAGAVVRSYVKSLLVEFERELPTAPPAIDGSGSFANDGPDPLTPRELEILKLLNMGLSRKEIADTLCISVNTAKKHLANIYSKLGVGTRDEALGKYTGDHFAGSVQVSSAIR</sequence>
<dbReference type="Pfam" id="PF17874">
    <property type="entry name" value="TPR_MalT"/>
    <property type="match status" value="1"/>
</dbReference>
<dbReference type="Pfam" id="PF00196">
    <property type="entry name" value="GerE"/>
    <property type="match status" value="1"/>
</dbReference>
<keyword evidence="1" id="KW-0805">Transcription regulation</keyword>
<dbReference type="InterPro" id="IPR027417">
    <property type="entry name" value="P-loop_NTPase"/>
</dbReference>
<dbReference type="Pfam" id="PF25873">
    <property type="entry name" value="WHD_MalT"/>
    <property type="match status" value="1"/>
</dbReference>
<evidence type="ECO:0000313" key="5">
    <source>
        <dbReference type="EMBL" id="MDJ1650707.1"/>
    </source>
</evidence>
<dbReference type="SUPFAM" id="SSF52540">
    <property type="entry name" value="P-loop containing nucleoside triphosphate hydrolases"/>
    <property type="match status" value="1"/>
</dbReference>
<dbReference type="RefSeq" id="WP_283832051.1">
    <property type="nucleotide sequence ID" value="NZ_JASJEU010000014.1"/>
</dbReference>
<evidence type="ECO:0000313" key="6">
    <source>
        <dbReference type="Proteomes" id="UP001232750"/>
    </source>
</evidence>
<dbReference type="Gene3D" id="1.10.10.10">
    <property type="entry name" value="Winged helix-like DNA-binding domain superfamily/Winged helix DNA-binding domain"/>
    <property type="match status" value="1"/>
</dbReference>
<feature type="domain" description="HTH luxR-type" evidence="4">
    <location>
        <begin position="840"/>
        <end position="906"/>
    </location>
</feature>
<dbReference type="InterPro" id="IPR036388">
    <property type="entry name" value="WH-like_DNA-bd_sf"/>
</dbReference>
<dbReference type="InterPro" id="IPR059106">
    <property type="entry name" value="WHD_MalT"/>
</dbReference>
<dbReference type="SUPFAM" id="SSF46894">
    <property type="entry name" value="C-terminal effector domain of the bipartite response regulators"/>
    <property type="match status" value="1"/>
</dbReference>
<evidence type="ECO:0000259" key="4">
    <source>
        <dbReference type="PROSITE" id="PS50043"/>
    </source>
</evidence>
<dbReference type="Proteomes" id="UP001232750">
    <property type="component" value="Unassembled WGS sequence"/>
</dbReference>
<dbReference type="PROSITE" id="PS50043">
    <property type="entry name" value="HTH_LUXR_2"/>
    <property type="match status" value="1"/>
</dbReference>
<evidence type="ECO:0000256" key="3">
    <source>
        <dbReference type="ARBA" id="ARBA00023163"/>
    </source>
</evidence>
<proteinExistence type="predicted"/>
<comment type="caution">
    <text evidence="5">The sequence shown here is derived from an EMBL/GenBank/DDBJ whole genome shotgun (WGS) entry which is preliminary data.</text>
</comment>
<organism evidence="5 6">
    <name type="scientific">Gordonibacter faecis</name>
    <dbReference type="NCBI Taxonomy" id="3047475"/>
    <lineage>
        <taxon>Bacteria</taxon>
        <taxon>Bacillati</taxon>
        <taxon>Actinomycetota</taxon>
        <taxon>Coriobacteriia</taxon>
        <taxon>Eggerthellales</taxon>
        <taxon>Eggerthellaceae</taxon>
        <taxon>Gordonibacter</taxon>
    </lineage>
</organism>
<reference evidence="5 6" key="1">
    <citation type="submission" date="2023-05" db="EMBL/GenBank/DDBJ databases">
        <title>Gordonibacter KGMB12511T sp. nov., isolated from faeces of healthy Korean.</title>
        <authorList>
            <person name="Kim H.S."/>
            <person name="Kim J.-S."/>
            <person name="Suh M.K."/>
            <person name="Eom M.K."/>
            <person name="Do H.E."/>
            <person name="Lee J.-S."/>
        </authorList>
    </citation>
    <scope>NUCLEOTIDE SEQUENCE [LARGE SCALE GENOMIC DNA]</scope>
    <source>
        <strain evidence="5 6">KGMB12511</strain>
    </source>
</reference>
<dbReference type="InterPro" id="IPR016032">
    <property type="entry name" value="Sig_transdc_resp-reg_C-effctor"/>
</dbReference>